<reference evidence="2 3" key="1">
    <citation type="journal article" date="2020" name="IScience">
        <title>Genome Sequencing of the Endangered Kingdonia uniflora (Circaeasteraceae, Ranunculales) Reveals Potential Mechanisms of Evolutionary Specialization.</title>
        <authorList>
            <person name="Sun Y."/>
            <person name="Deng T."/>
            <person name="Zhang A."/>
            <person name="Moore M.J."/>
            <person name="Landis J.B."/>
            <person name="Lin N."/>
            <person name="Zhang H."/>
            <person name="Zhang X."/>
            <person name="Huang J."/>
            <person name="Zhang X."/>
            <person name="Sun H."/>
            <person name="Wang H."/>
        </authorList>
    </citation>
    <scope>NUCLEOTIDE SEQUENCE [LARGE SCALE GENOMIC DNA]</scope>
    <source>
        <strain evidence="2">TB1705</strain>
        <tissue evidence="2">Leaf</tissue>
    </source>
</reference>
<evidence type="ECO:0000313" key="1">
    <source>
        <dbReference type="EMBL" id="KAF6135067.1"/>
    </source>
</evidence>
<feature type="non-terminal residue" evidence="2">
    <location>
        <position position="61"/>
    </location>
</feature>
<proteinExistence type="predicted"/>
<organism evidence="2 3">
    <name type="scientific">Kingdonia uniflora</name>
    <dbReference type="NCBI Taxonomy" id="39325"/>
    <lineage>
        <taxon>Eukaryota</taxon>
        <taxon>Viridiplantae</taxon>
        <taxon>Streptophyta</taxon>
        <taxon>Embryophyta</taxon>
        <taxon>Tracheophyta</taxon>
        <taxon>Spermatophyta</taxon>
        <taxon>Magnoliopsida</taxon>
        <taxon>Ranunculales</taxon>
        <taxon>Circaeasteraceae</taxon>
        <taxon>Kingdonia</taxon>
    </lineage>
</organism>
<evidence type="ECO:0000313" key="2">
    <source>
        <dbReference type="EMBL" id="KAF6154248.1"/>
    </source>
</evidence>
<dbReference type="Proteomes" id="UP000541444">
    <property type="component" value="Unassembled WGS sequence"/>
</dbReference>
<protein>
    <submittedName>
        <fullName evidence="2">Uncharacterized protein</fullName>
    </submittedName>
</protein>
<gene>
    <name evidence="2" type="ORF">GIB67_036466</name>
    <name evidence="1" type="ORF">GIB67_040378</name>
</gene>
<comment type="caution">
    <text evidence="2">The sequence shown here is derived from an EMBL/GenBank/DDBJ whole genome shotgun (WGS) entry which is preliminary data.</text>
</comment>
<dbReference type="EMBL" id="JACGCM010001507">
    <property type="protein sequence ID" value="KAF6154248.1"/>
    <property type="molecule type" value="Genomic_DNA"/>
</dbReference>
<keyword evidence="3" id="KW-1185">Reference proteome</keyword>
<name>A0A7J7MHN1_9MAGN</name>
<dbReference type="EMBL" id="JACGCM010002813">
    <property type="protein sequence ID" value="KAF6135067.1"/>
    <property type="molecule type" value="Genomic_DNA"/>
</dbReference>
<evidence type="ECO:0000313" key="3">
    <source>
        <dbReference type="Proteomes" id="UP000541444"/>
    </source>
</evidence>
<accession>A0A7J7MHN1</accession>
<dbReference type="AlphaFoldDB" id="A0A7J7MHN1"/>
<sequence>KKNLQNSLLFYKLSRSISPISINGGLDFSRASKDCIVKALSLCNSSILCRSTLGSLSRSYN</sequence>